<name>A0A5J4VT56_9EUKA</name>
<dbReference type="AlphaFoldDB" id="A0A5J4VT56"/>
<evidence type="ECO:0000313" key="4">
    <source>
        <dbReference type="Proteomes" id="UP000324800"/>
    </source>
</evidence>
<comment type="caution">
    <text evidence="3">The sequence shown here is derived from an EMBL/GenBank/DDBJ whole genome shotgun (WGS) entry which is preliminary data.</text>
</comment>
<dbReference type="PANTHER" id="PTHR43794">
    <property type="entry name" value="AMINOHYDROLASE SSNA-RELATED"/>
    <property type="match status" value="1"/>
</dbReference>
<dbReference type="Gene3D" id="2.30.40.10">
    <property type="entry name" value="Urease, subunit C, domain 1"/>
    <property type="match status" value="1"/>
</dbReference>
<dbReference type="Proteomes" id="UP000324800">
    <property type="component" value="Unassembled WGS sequence"/>
</dbReference>
<sequence length="499" mass="56415">MSGKPKKKFLIVRADFLLPITEGTEERIQDGYVLCEEATIKEVGHYTDDIGQRILQECGDDLQVVGDDIKRITGEQIPRLKAVICPGFVKAHGHDHEATIIGLCRDVPLVDWLDGVVNPFTRFLQDQHEMLRQKFRRSPNMLAYRKARMDDIYYGITSNLAHHCNFNKYYVEDLVQANVEAGTKMIIAVGSQDRHYDEKVLDLPAQIAVDRLDKYKSQFGSAPRTWIIPGPDQVFSNSEEILTLQKNWAKENGTLIHIHSAEEYNTTQWFINKYKQTEVEFLDSFGFLDENTMLAHQVHTTENDMKILAERHVKIVHNPLANTILGSGMPDIIRMLELGIDVAISTDGSGSSDNQNILAAAKLASQYQRALHHNARLLPAYQCLEMITRIPAKMLRLNCGQLKPGLDADISVIDLTRPNLIPTRKENVVENIIWASDGSEVRWVVANGVLVKDNYSFTQINVEEILSEISELQALYLDYIKHVPIIRATGARADDSKGN</sequence>
<dbReference type="InterPro" id="IPR050287">
    <property type="entry name" value="MTA/SAH_deaminase"/>
</dbReference>
<dbReference type="Gene3D" id="3.20.20.140">
    <property type="entry name" value="Metal-dependent hydrolases"/>
    <property type="match status" value="1"/>
</dbReference>
<dbReference type="OrthoDB" id="194468at2759"/>
<dbReference type="InterPro" id="IPR032466">
    <property type="entry name" value="Metal_Hydrolase"/>
</dbReference>
<dbReference type="SUPFAM" id="SSF51338">
    <property type="entry name" value="Composite domain of metallo-dependent hydrolases"/>
    <property type="match status" value="1"/>
</dbReference>
<dbReference type="InterPro" id="IPR006680">
    <property type="entry name" value="Amidohydro-rel"/>
</dbReference>
<evidence type="ECO:0000256" key="1">
    <source>
        <dbReference type="ARBA" id="ARBA00022801"/>
    </source>
</evidence>
<evidence type="ECO:0000259" key="2">
    <source>
        <dbReference type="Pfam" id="PF01979"/>
    </source>
</evidence>
<dbReference type="EMBL" id="SNRW01005176">
    <property type="protein sequence ID" value="KAA6385635.1"/>
    <property type="molecule type" value="Genomic_DNA"/>
</dbReference>
<feature type="domain" description="Amidohydrolase-related" evidence="2">
    <location>
        <begin position="84"/>
        <end position="450"/>
    </location>
</feature>
<dbReference type="SUPFAM" id="SSF51556">
    <property type="entry name" value="Metallo-dependent hydrolases"/>
    <property type="match status" value="1"/>
</dbReference>
<accession>A0A5J4VT56</accession>
<gene>
    <name evidence="3" type="ORF">EZS28_018838</name>
</gene>
<reference evidence="3 4" key="1">
    <citation type="submission" date="2019-03" db="EMBL/GenBank/DDBJ databases">
        <title>Single cell metagenomics reveals metabolic interactions within the superorganism composed of flagellate Streblomastix strix and complex community of Bacteroidetes bacteria on its surface.</title>
        <authorList>
            <person name="Treitli S.C."/>
            <person name="Kolisko M."/>
            <person name="Husnik F."/>
            <person name="Keeling P."/>
            <person name="Hampl V."/>
        </authorList>
    </citation>
    <scope>NUCLEOTIDE SEQUENCE [LARGE SCALE GENOMIC DNA]</scope>
    <source>
        <strain evidence="3">ST1C</strain>
    </source>
</reference>
<protein>
    <submittedName>
        <fullName evidence="3">Putative 5-methylthioadenosine/S-adenosylhomocysteine deaminase</fullName>
    </submittedName>
</protein>
<evidence type="ECO:0000313" key="3">
    <source>
        <dbReference type="EMBL" id="KAA6385635.1"/>
    </source>
</evidence>
<keyword evidence="1" id="KW-0378">Hydrolase</keyword>
<dbReference type="Pfam" id="PF01979">
    <property type="entry name" value="Amidohydro_1"/>
    <property type="match status" value="1"/>
</dbReference>
<dbReference type="GO" id="GO:0016810">
    <property type="term" value="F:hydrolase activity, acting on carbon-nitrogen (but not peptide) bonds"/>
    <property type="evidence" value="ECO:0007669"/>
    <property type="project" value="InterPro"/>
</dbReference>
<dbReference type="PANTHER" id="PTHR43794:SF11">
    <property type="entry name" value="AMIDOHYDROLASE-RELATED DOMAIN-CONTAINING PROTEIN"/>
    <property type="match status" value="1"/>
</dbReference>
<organism evidence="3 4">
    <name type="scientific">Streblomastix strix</name>
    <dbReference type="NCBI Taxonomy" id="222440"/>
    <lineage>
        <taxon>Eukaryota</taxon>
        <taxon>Metamonada</taxon>
        <taxon>Preaxostyla</taxon>
        <taxon>Oxymonadida</taxon>
        <taxon>Streblomastigidae</taxon>
        <taxon>Streblomastix</taxon>
    </lineage>
</organism>
<dbReference type="InterPro" id="IPR011059">
    <property type="entry name" value="Metal-dep_hydrolase_composite"/>
</dbReference>
<proteinExistence type="predicted"/>